<reference evidence="1" key="1">
    <citation type="submission" date="2022-08" db="EMBL/GenBank/DDBJ databases">
        <title>Genome Sequence of Fusarium decemcellulare.</title>
        <authorList>
            <person name="Buettner E."/>
        </authorList>
    </citation>
    <scope>NUCLEOTIDE SEQUENCE</scope>
    <source>
        <strain evidence="1">Babe19</strain>
    </source>
</reference>
<sequence length="733" mass="82055">MSSNPPDCPLLPKSRANEGGSPFDLSSLPRTTLTPVACNHCRAKKIKCDGLKPNCSSCVSRRQQCVYRPPSMTAASKLKVQELEGISHELHQALEVLRAAPDDIAVALLRNLREKGSVQEFLHGHGHGSKGTRLFPAHGMPSLTSPLACSTLEFDLNTRYPNAFPPIEPIEVADIDLRLLSVDSLSSPRPRLRKKLKRSRSVYEDQDETPESSSSSSSPRPYPPLVATTAEPVKYADSRLNDLQIRSWTSVPASNDFAARALSFYLRNEHPVLAVFDAHLFIRDLIRGQGRFCSPLLVSSVLAWSCATYAAFEVEAKRLSTAFLEEAKKRWEEQGQRDDITAVSAAILLVLTCNHHGMDRVGLLYLDASAEMGSRLGLFGTRDRQASPPNFEDQETKGAASFAAWGAFGWHSLHSLYFRRMHRIWTPPSLPIPGDRSGPALAQYMGNTFTWISKFWMIVHETFGDDYSNYCCSPLFEAEAAYRKFLVWSENLPEISRRDSSCAHHVLIMHIWYHTAMLDIWRPFLDEKSPSGPPDYKPRSNSPRHAYDASVRQLKRLIYLYRKRFEATNLTMLITPGYLYLLNEVFQSGDSPDAQFSFILSVRGCLSIAQWCRGLSGISKAFISYGRRIGIFQRPGWDTGMIEDVREATLTLDPDGGYSSLYPISLDPAGNTIEADNMEALANEFQQLAMQEVPYHKGEVLEAWKGDPRDLNLTLSEATEARRDKSPTPSSPS</sequence>
<organism evidence="1 2">
    <name type="scientific">Fusarium decemcellulare</name>
    <dbReference type="NCBI Taxonomy" id="57161"/>
    <lineage>
        <taxon>Eukaryota</taxon>
        <taxon>Fungi</taxon>
        <taxon>Dikarya</taxon>
        <taxon>Ascomycota</taxon>
        <taxon>Pezizomycotina</taxon>
        <taxon>Sordariomycetes</taxon>
        <taxon>Hypocreomycetidae</taxon>
        <taxon>Hypocreales</taxon>
        <taxon>Nectriaceae</taxon>
        <taxon>Fusarium</taxon>
        <taxon>Fusarium decemcellulare species complex</taxon>
    </lineage>
</organism>
<dbReference type="EMBL" id="JANRMS010000092">
    <property type="protein sequence ID" value="KAJ3547030.1"/>
    <property type="molecule type" value="Genomic_DNA"/>
</dbReference>
<protein>
    <submittedName>
        <fullName evidence="1">Uncharacterized protein</fullName>
    </submittedName>
</protein>
<dbReference type="Proteomes" id="UP001148629">
    <property type="component" value="Unassembled WGS sequence"/>
</dbReference>
<keyword evidence="2" id="KW-1185">Reference proteome</keyword>
<gene>
    <name evidence="1" type="ORF">NM208_g1717</name>
</gene>
<comment type="caution">
    <text evidence="1">The sequence shown here is derived from an EMBL/GenBank/DDBJ whole genome shotgun (WGS) entry which is preliminary data.</text>
</comment>
<proteinExistence type="predicted"/>
<evidence type="ECO:0000313" key="2">
    <source>
        <dbReference type="Proteomes" id="UP001148629"/>
    </source>
</evidence>
<accession>A0ACC1SUX5</accession>
<name>A0ACC1SUX5_9HYPO</name>
<evidence type="ECO:0000313" key="1">
    <source>
        <dbReference type="EMBL" id="KAJ3547030.1"/>
    </source>
</evidence>